<name>A0A225MAC5_9BURK</name>
<dbReference type="EMBL" id="NJIH01000008">
    <property type="protein sequence ID" value="OWT58254.1"/>
    <property type="molecule type" value="Genomic_DNA"/>
</dbReference>
<dbReference type="Proteomes" id="UP000214603">
    <property type="component" value="Unassembled WGS sequence"/>
</dbReference>
<proteinExistence type="predicted"/>
<dbReference type="PROSITE" id="PS51257">
    <property type="entry name" value="PROKAR_LIPOPROTEIN"/>
    <property type="match status" value="1"/>
</dbReference>
<feature type="chain" id="PRO_5012262667" description="Lipoprotein" evidence="1">
    <location>
        <begin position="30"/>
        <end position="165"/>
    </location>
</feature>
<reference evidence="3" key="1">
    <citation type="submission" date="2017-06" db="EMBL/GenBank/DDBJ databases">
        <title>Herbaspirillum phytohormonus sp. nov., isolated from the root nodule of Robinia pseudoacacia in lead-zinc mine.</title>
        <authorList>
            <person name="Fan M."/>
            <person name="Lin Y."/>
        </authorList>
    </citation>
    <scope>NUCLEOTIDE SEQUENCE [LARGE SCALE GENOMIC DNA]</scope>
    <source>
        <strain evidence="3">SC-089</strain>
    </source>
</reference>
<keyword evidence="3" id="KW-1185">Reference proteome</keyword>
<dbReference type="RefSeq" id="WP_088604164.1">
    <property type="nucleotide sequence ID" value="NZ_NJIH01000008.1"/>
</dbReference>
<evidence type="ECO:0000313" key="2">
    <source>
        <dbReference type="EMBL" id="OWT58254.1"/>
    </source>
</evidence>
<dbReference type="AlphaFoldDB" id="A0A225MAC5"/>
<gene>
    <name evidence="2" type="ORF">CEY11_14770</name>
</gene>
<comment type="caution">
    <text evidence="2">The sequence shown here is derived from an EMBL/GenBank/DDBJ whole genome shotgun (WGS) entry which is preliminary data.</text>
</comment>
<keyword evidence="1" id="KW-0732">Signal</keyword>
<accession>A0A225MAC5</accession>
<evidence type="ECO:0008006" key="4">
    <source>
        <dbReference type="Google" id="ProtNLM"/>
    </source>
</evidence>
<sequence length="165" mass="17818">MISASKTRIAVLCASASLALLAGCATRHAVQPAPAKKAETVQCRAAPQGDALVGNWLSVGRQKGITGQLRTLIELRPDGTMAYAEQLLRGKRPPQGLEESGCWHREGQTLVLRTTKSNGSAVDLHDPIYVNRYAIVSQSGKALALRGRDGELKSRRMPPGYRLPY</sequence>
<dbReference type="OrthoDB" id="8634872at2"/>
<evidence type="ECO:0000313" key="3">
    <source>
        <dbReference type="Proteomes" id="UP000214603"/>
    </source>
</evidence>
<evidence type="ECO:0000256" key="1">
    <source>
        <dbReference type="SAM" id="SignalP"/>
    </source>
</evidence>
<feature type="signal peptide" evidence="1">
    <location>
        <begin position="1"/>
        <end position="29"/>
    </location>
</feature>
<protein>
    <recommendedName>
        <fullName evidence="4">Lipoprotein</fullName>
    </recommendedName>
</protein>
<organism evidence="2 3">
    <name type="scientific">Candidimonas nitroreducens</name>
    <dbReference type="NCBI Taxonomy" id="683354"/>
    <lineage>
        <taxon>Bacteria</taxon>
        <taxon>Pseudomonadati</taxon>
        <taxon>Pseudomonadota</taxon>
        <taxon>Betaproteobacteria</taxon>
        <taxon>Burkholderiales</taxon>
        <taxon>Alcaligenaceae</taxon>
        <taxon>Candidimonas</taxon>
    </lineage>
</organism>